<dbReference type="AlphaFoldDB" id="A0A915U490"/>
<dbReference type="EMBL" id="AP024233">
    <property type="protein sequence ID" value="BCO10532.1"/>
    <property type="molecule type" value="Genomic_DNA"/>
</dbReference>
<sequence length="369" mass="41266">MMTPREAAGCFVSPDQVDILEPLGSGNINDTWLLQLTGGEKRILQRLNPVVFTEPEGVIRNMRLVTTHLRERFHGLAAVCTMVPTPEGKYGVVDTDGSCWRLLTYIGHTRCLNSLHNKDQAREIGRMLGLFHRGLADLDPHLLTDPLPGFHDTPAILARYHARLARSELKNRPEKDCQRFIEARSELATVLDSADRQGKLSRQVVHGDPKVANFLFAEDSDTVVSLIDLDTVRPGLLLHDLGDCLRSACNRAGEEVNDPEMALFDRQIFRGVLEGYFARAGSLLQPGDREHLVASARVLAFELGIRFFTDHLAGNRYFKVQYEQQNLLRARIQFALVRSMEEQEQDLRECVASLSASCIPQSSALGSLP</sequence>
<dbReference type="InterPro" id="IPR011009">
    <property type="entry name" value="Kinase-like_dom_sf"/>
</dbReference>
<feature type="domain" description="Aminoglycoside phosphotransferase" evidence="1">
    <location>
        <begin position="20"/>
        <end position="259"/>
    </location>
</feature>
<dbReference type="GO" id="GO:0016301">
    <property type="term" value="F:kinase activity"/>
    <property type="evidence" value="ECO:0007669"/>
    <property type="project" value="UniProtKB-KW"/>
</dbReference>
<keyword evidence="2" id="KW-0808">Transferase</keyword>
<dbReference type="Pfam" id="PF01636">
    <property type="entry name" value="APH"/>
    <property type="match status" value="1"/>
</dbReference>
<evidence type="ECO:0000313" key="3">
    <source>
        <dbReference type="Proteomes" id="UP001063350"/>
    </source>
</evidence>
<organism evidence="2 3">
    <name type="scientific">Desulfolithobacter dissulfuricans</name>
    <dbReference type="NCBI Taxonomy" id="2795293"/>
    <lineage>
        <taxon>Bacteria</taxon>
        <taxon>Pseudomonadati</taxon>
        <taxon>Thermodesulfobacteriota</taxon>
        <taxon>Desulfobulbia</taxon>
        <taxon>Desulfobulbales</taxon>
        <taxon>Desulfobulbaceae</taxon>
        <taxon>Desulfolithobacter</taxon>
    </lineage>
</organism>
<dbReference type="PANTHER" id="PTHR21064">
    <property type="entry name" value="AMINOGLYCOSIDE PHOSPHOTRANSFERASE DOMAIN-CONTAINING PROTEIN-RELATED"/>
    <property type="match status" value="1"/>
</dbReference>
<dbReference type="RefSeq" id="WP_267927257.1">
    <property type="nucleotide sequence ID" value="NZ_AP024233.1"/>
</dbReference>
<dbReference type="KEGG" id="ddu:GF1_29080"/>
<dbReference type="PANTHER" id="PTHR21064:SF5">
    <property type="entry name" value="SLR1880 PROTEIN"/>
    <property type="match status" value="1"/>
</dbReference>
<evidence type="ECO:0000259" key="1">
    <source>
        <dbReference type="Pfam" id="PF01636"/>
    </source>
</evidence>
<keyword evidence="3" id="KW-1185">Reference proteome</keyword>
<dbReference type="Proteomes" id="UP001063350">
    <property type="component" value="Chromosome"/>
</dbReference>
<keyword evidence="2" id="KW-0418">Kinase</keyword>
<dbReference type="SUPFAM" id="SSF56112">
    <property type="entry name" value="Protein kinase-like (PK-like)"/>
    <property type="match status" value="1"/>
</dbReference>
<dbReference type="InterPro" id="IPR050249">
    <property type="entry name" value="Pseudomonas-type_ThrB"/>
</dbReference>
<dbReference type="InterPro" id="IPR002575">
    <property type="entry name" value="Aminoglycoside_PTrfase"/>
</dbReference>
<gene>
    <name evidence="2" type="ORF">GF1_29080</name>
</gene>
<reference evidence="2" key="1">
    <citation type="submission" date="2020-12" db="EMBL/GenBank/DDBJ databases">
        <title>Desulfobium dissulfuricans gen. nov., sp. nov., a novel mesophilic, sulfate-reducing bacterium isolated from a deep-sea hydrothermal vent.</title>
        <authorList>
            <person name="Hashimoto Y."/>
            <person name="Tame A."/>
            <person name="Sawayama S."/>
            <person name="Miyazaki J."/>
            <person name="Takai K."/>
            <person name="Nakagawa S."/>
        </authorList>
    </citation>
    <scope>NUCLEOTIDE SEQUENCE</scope>
    <source>
        <strain evidence="2">GF1</strain>
    </source>
</reference>
<evidence type="ECO:0000313" key="2">
    <source>
        <dbReference type="EMBL" id="BCO10532.1"/>
    </source>
</evidence>
<dbReference type="Gene3D" id="3.90.1200.10">
    <property type="match status" value="1"/>
</dbReference>
<accession>A0A915U490</accession>
<protein>
    <submittedName>
        <fullName evidence="2">Homoserine/choline kinase</fullName>
    </submittedName>
</protein>
<proteinExistence type="predicted"/>
<name>A0A915U490_9BACT</name>